<dbReference type="InterPro" id="IPR000531">
    <property type="entry name" value="Beta-barrel_TonB"/>
</dbReference>
<gene>
    <name evidence="17" type="ORF">D7V21_01000</name>
</gene>
<dbReference type="Proteomes" id="UP000269001">
    <property type="component" value="Unassembled WGS sequence"/>
</dbReference>
<organism evidence="17 18">
    <name type="scientific">Acinetobacter guerrae</name>
    <dbReference type="NCBI Taxonomy" id="1843371"/>
    <lineage>
        <taxon>Bacteria</taxon>
        <taxon>Pseudomonadati</taxon>
        <taxon>Pseudomonadota</taxon>
        <taxon>Gammaproteobacteria</taxon>
        <taxon>Moraxellales</taxon>
        <taxon>Moraxellaceae</taxon>
        <taxon>Acinetobacter</taxon>
    </lineage>
</organism>
<keyword evidence="18" id="KW-1185">Reference proteome</keyword>
<keyword evidence="4 11" id="KW-1134">Transmembrane beta strand</keyword>
<feature type="signal peptide" evidence="14">
    <location>
        <begin position="1"/>
        <end position="26"/>
    </location>
</feature>
<dbReference type="AlphaFoldDB" id="A0A3A8F1L4"/>
<name>A0A3A8F1L4_9GAMM</name>
<keyword evidence="7 12" id="KW-0798">TonB box</keyword>
<evidence type="ECO:0000313" key="18">
    <source>
        <dbReference type="Proteomes" id="UP000269001"/>
    </source>
</evidence>
<keyword evidence="8 11" id="KW-0472">Membrane</keyword>
<keyword evidence="3 11" id="KW-0813">Transport</keyword>
<dbReference type="PANTHER" id="PTHR30069">
    <property type="entry name" value="TONB-DEPENDENT OUTER MEMBRANE RECEPTOR"/>
    <property type="match status" value="1"/>
</dbReference>
<evidence type="ECO:0000256" key="4">
    <source>
        <dbReference type="ARBA" id="ARBA00022452"/>
    </source>
</evidence>
<evidence type="ECO:0000256" key="9">
    <source>
        <dbReference type="ARBA" id="ARBA00023170"/>
    </source>
</evidence>
<dbReference type="InterPro" id="IPR036942">
    <property type="entry name" value="Beta-barrel_TonB_sf"/>
</dbReference>
<evidence type="ECO:0000256" key="12">
    <source>
        <dbReference type="RuleBase" id="RU003357"/>
    </source>
</evidence>
<reference evidence="17 18" key="1">
    <citation type="submission" date="2018-09" db="EMBL/GenBank/DDBJ databases">
        <title>The draft genome of Acinetobacter spp. strains.</title>
        <authorList>
            <person name="Qin J."/>
            <person name="Feng Y."/>
            <person name="Zong Z."/>
        </authorList>
    </citation>
    <scope>NUCLEOTIDE SEQUENCE [LARGE SCALE GENOMIC DNA]</scope>
    <source>
        <strain evidence="17 18">WCHAc060096</strain>
    </source>
</reference>
<evidence type="ECO:0000256" key="10">
    <source>
        <dbReference type="ARBA" id="ARBA00023237"/>
    </source>
</evidence>
<feature type="domain" description="TonB-dependent receptor-like beta-barrel" evidence="15">
    <location>
        <begin position="220"/>
        <end position="661"/>
    </location>
</feature>
<dbReference type="RefSeq" id="WP_120368677.1">
    <property type="nucleotide sequence ID" value="NZ_LXGN01000045.1"/>
</dbReference>
<feature type="chain" id="PRO_5017336991" evidence="14">
    <location>
        <begin position="27"/>
        <end position="698"/>
    </location>
</feature>
<evidence type="ECO:0000256" key="14">
    <source>
        <dbReference type="SAM" id="SignalP"/>
    </source>
</evidence>
<dbReference type="Pfam" id="PF07715">
    <property type="entry name" value="Plug"/>
    <property type="match status" value="1"/>
</dbReference>
<dbReference type="PANTHER" id="PTHR30069:SF29">
    <property type="entry name" value="HEMOGLOBIN AND HEMOGLOBIN-HAPTOGLOBIN-BINDING PROTEIN 1-RELATED"/>
    <property type="match status" value="1"/>
</dbReference>
<dbReference type="Pfam" id="PF00593">
    <property type="entry name" value="TonB_dep_Rec_b-barrel"/>
    <property type="match status" value="1"/>
</dbReference>
<comment type="similarity">
    <text evidence="2">Belongs to the TonB-dependent receptor family. Hemoglobin/haptoglobin binding protein subfamily.</text>
</comment>
<evidence type="ECO:0000256" key="8">
    <source>
        <dbReference type="ARBA" id="ARBA00023136"/>
    </source>
</evidence>
<dbReference type="InterPro" id="IPR039426">
    <property type="entry name" value="TonB-dep_rcpt-like"/>
</dbReference>
<keyword evidence="5 11" id="KW-0812">Transmembrane</keyword>
<dbReference type="OrthoDB" id="9764669at2"/>
<evidence type="ECO:0000256" key="7">
    <source>
        <dbReference type="ARBA" id="ARBA00023077"/>
    </source>
</evidence>
<dbReference type="GO" id="GO:0044718">
    <property type="term" value="P:siderophore transmembrane transport"/>
    <property type="evidence" value="ECO:0007669"/>
    <property type="project" value="TreeGrafter"/>
</dbReference>
<keyword evidence="9 17" id="KW-0675">Receptor</keyword>
<evidence type="ECO:0000313" key="17">
    <source>
        <dbReference type="EMBL" id="RKG36204.1"/>
    </source>
</evidence>
<keyword evidence="6 14" id="KW-0732">Signal</keyword>
<dbReference type="InterPro" id="IPR012910">
    <property type="entry name" value="Plug_dom"/>
</dbReference>
<evidence type="ECO:0000256" key="6">
    <source>
        <dbReference type="ARBA" id="ARBA00022729"/>
    </source>
</evidence>
<comment type="caution">
    <text evidence="17">The sequence shown here is derived from an EMBL/GenBank/DDBJ whole genome shotgun (WGS) entry which is preliminary data.</text>
</comment>
<evidence type="ECO:0000256" key="11">
    <source>
        <dbReference type="PROSITE-ProRule" id="PRU01360"/>
    </source>
</evidence>
<dbReference type="GO" id="GO:0009279">
    <property type="term" value="C:cell outer membrane"/>
    <property type="evidence" value="ECO:0007669"/>
    <property type="project" value="UniProtKB-SubCell"/>
</dbReference>
<dbReference type="PROSITE" id="PS52016">
    <property type="entry name" value="TONB_DEPENDENT_REC_3"/>
    <property type="match status" value="1"/>
</dbReference>
<dbReference type="GO" id="GO:0015344">
    <property type="term" value="F:siderophore uptake transmembrane transporter activity"/>
    <property type="evidence" value="ECO:0007669"/>
    <property type="project" value="TreeGrafter"/>
</dbReference>
<dbReference type="Gene3D" id="2.170.130.10">
    <property type="entry name" value="TonB-dependent receptor, plug domain"/>
    <property type="match status" value="1"/>
</dbReference>
<protein>
    <submittedName>
        <fullName evidence="17">TonB-dependent receptor</fullName>
    </submittedName>
</protein>
<dbReference type="InterPro" id="IPR037066">
    <property type="entry name" value="Plug_dom_sf"/>
</dbReference>
<evidence type="ECO:0000256" key="2">
    <source>
        <dbReference type="ARBA" id="ARBA00008143"/>
    </source>
</evidence>
<dbReference type="EMBL" id="RAXU01000001">
    <property type="protein sequence ID" value="RKG36204.1"/>
    <property type="molecule type" value="Genomic_DNA"/>
</dbReference>
<evidence type="ECO:0000259" key="16">
    <source>
        <dbReference type="Pfam" id="PF07715"/>
    </source>
</evidence>
<accession>A0A3A8F1L4</accession>
<feature type="compositionally biased region" description="Polar residues" evidence="13">
    <location>
        <begin position="466"/>
        <end position="479"/>
    </location>
</feature>
<dbReference type="SUPFAM" id="SSF56935">
    <property type="entry name" value="Porins"/>
    <property type="match status" value="1"/>
</dbReference>
<evidence type="ECO:0000259" key="15">
    <source>
        <dbReference type="Pfam" id="PF00593"/>
    </source>
</evidence>
<proteinExistence type="inferred from homology"/>
<comment type="subcellular location">
    <subcellularLocation>
        <location evidence="1 11">Cell outer membrane</location>
        <topology evidence="1 11">Multi-pass membrane protein</topology>
    </subcellularLocation>
</comment>
<evidence type="ECO:0000256" key="1">
    <source>
        <dbReference type="ARBA" id="ARBA00004571"/>
    </source>
</evidence>
<sequence>MKHPHVFCKISPLSFALLSICTYSWGADADHSTAQTNTTTATSESTPSLPPTQTLKTITLKAASEQSNKDNDISAIPKTIITREEMLQYGDQSVSDALRRAAGFQMPAPGQGPRGNNPASSMRFRGGAGPTFLINGEPVQGGPRGGMSVIDTITTDMIERIEVVKQPSVAQASVASSAVINIILKEPLNTLINGNIRVGYGIAKSSPQEEVRKQISLQTDGRDNQWSYSLSANQTWQDTTSVTKTIDSNGERQQQRTTDRTMQMFSPRLEYAIDDTQKLVADLFYRNTKSDGTRQDQIQQDQNDSIRLNTRYERKTDEGSDKIRLTGEHQNETELTGTRQGDVYTDETVNEYAIGYDGVRKLDPNKQIKFGFEARKNELQSNVAETLDEERYALYGEGSWRFTDQQTVTLGVRQEWINRSGLVDYSDQHASPVLAHRYDFDDHWSLQTNLSKAFQAPNASRLAPTVTISTDSDSGSLNNPDRGGNPDLKPEQITAIESTLGYNTPAGGFNLTAFNREIKDYIENVIRLEGSRYVQRPINQDKATAYGAELTGRYAIKETQAGHSLMLTGQVSTIHVSIEDTEGHDRLASDVAPYTASSGISYSYKPWKLSNSVNISYTPKFTRALDNQPYDRTTNNRVTVDISTTKNFSHNWGATLSLRNILGSDYKEYLRNQSDGSLYQARINESIPNILLTIEKKF</sequence>
<keyword evidence="10 11" id="KW-0998">Cell outer membrane</keyword>
<feature type="domain" description="TonB-dependent receptor plug" evidence="16">
    <location>
        <begin position="77"/>
        <end position="171"/>
    </location>
</feature>
<evidence type="ECO:0000256" key="13">
    <source>
        <dbReference type="SAM" id="MobiDB-lite"/>
    </source>
</evidence>
<dbReference type="CDD" id="cd01347">
    <property type="entry name" value="ligand_gated_channel"/>
    <property type="match status" value="1"/>
</dbReference>
<feature type="region of interest" description="Disordered" evidence="13">
    <location>
        <begin position="466"/>
        <end position="490"/>
    </location>
</feature>
<evidence type="ECO:0000256" key="5">
    <source>
        <dbReference type="ARBA" id="ARBA00022692"/>
    </source>
</evidence>
<evidence type="ECO:0000256" key="3">
    <source>
        <dbReference type="ARBA" id="ARBA00022448"/>
    </source>
</evidence>
<dbReference type="Gene3D" id="2.40.170.20">
    <property type="entry name" value="TonB-dependent receptor, beta-barrel domain"/>
    <property type="match status" value="1"/>
</dbReference>